<comment type="similarity">
    <text evidence="2 6">Belongs to the peroxisomal membrane protein PXMP2/4 family.</text>
</comment>
<dbReference type="EMBL" id="JAEHOE010000042">
    <property type="protein sequence ID" value="KAG2492727.1"/>
    <property type="molecule type" value="Genomic_DNA"/>
</dbReference>
<evidence type="ECO:0000256" key="4">
    <source>
        <dbReference type="ARBA" id="ARBA00022989"/>
    </source>
</evidence>
<evidence type="ECO:0000256" key="3">
    <source>
        <dbReference type="ARBA" id="ARBA00022692"/>
    </source>
</evidence>
<feature type="transmembrane region" description="Helical" evidence="6">
    <location>
        <begin position="163"/>
        <end position="180"/>
    </location>
</feature>
<evidence type="ECO:0000313" key="8">
    <source>
        <dbReference type="EMBL" id="KAG2492727.1"/>
    </source>
</evidence>
<evidence type="ECO:0000313" key="9">
    <source>
        <dbReference type="Proteomes" id="UP000612055"/>
    </source>
</evidence>
<dbReference type="InterPro" id="IPR007248">
    <property type="entry name" value="Mpv17_PMP22"/>
</dbReference>
<organism evidence="8 9">
    <name type="scientific">Edaphochlamys debaryana</name>
    <dbReference type="NCBI Taxonomy" id="47281"/>
    <lineage>
        <taxon>Eukaryota</taxon>
        <taxon>Viridiplantae</taxon>
        <taxon>Chlorophyta</taxon>
        <taxon>core chlorophytes</taxon>
        <taxon>Chlorophyceae</taxon>
        <taxon>CS clade</taxon>
        <taxon>Chlamydomonadales</taxon>
        <taxon>Chlamydomonadales incertae sedis</taxon>
        <taxon>Edaphochlamys</taxon>
    </lineage>
</organism>
<name>A0A835Y004_9CHLO</name>
<evidence type="ECO:0000256" key="2">
    <source>
        <dbReference type="ARBA" id="ARBA00006824"/>
    </source>
</evidence>
<feature type="transmembrane region" description="Helical" evidence="6">
    <location>
        <begin position="186"/>
        <end position="202"/>
    </location>
</feature>
<evidence type="ECO:0000256" key="7">
    <source>
        <dbReference type="SAM" id="MobiDB-lite"/>
    </source>
</evidence>
<dbReference type="AlphaFoldDB" id="A0A835Y004"/>
<protein>
    <submittedName>
        <fullName evidence="8">Uncharacterized protein</fullName>
    </submittedName>
</protein>
<reference evidence="8" key="1">
    <citation type="journal article" date="2020" name="bioRxiv">
        <title>Comparative genomics of Chlamydomonas.</title>
        <authorList>
            <person name="Craig R.J."/>
            <person name="Hasan A.R."/>
            <person name="Ness R.W."/>
            <person name="Keightley P.D."/>
        </authorList>
    </citation>
    <scope>NUCLEOTIDE SEQUENCE</scope>
    <source>
        <strain evidence="8">CCAP 11/70</strain>
    </source>
</reference>
<gene>
    <name evidence="8" type="ORF">HYH03_008893</name>
</gene>
<keyword evidence="3 6" id="KW-0812">Transmembrane</keyword>
<evidence type="ECO:0000256" key="5">
    <source>
        <dbReference type="ARBA" id="ARBA00023136"/>
    </source>
</evidence>
<keyword evidence="4 6" id="KW-1133">Transmembrane helix</keyword>
<feature type="region of interest" description="Disordered" evidence="7">
    <location>
        <begin position="1"/>
        <end position="21"/>
    </location>
</feature>
<evidence type="ECO:0000256" key="6">
    <source>
        <dbReference type="RuleBase" id="RU363053"/>
    </source>
</evidence>
<evidence type="ECO:0000256" key="1">
    <source>
        <dbReference type="ARBA" id="ARBA00004141"/>
    </source>
</evidence>
<comment type="caution">
    <text evidence="8">The sequence shown here is derived from an EMBL/GenBank/DDBJ whole genome shotgun (WGS) entry which is preliminary data.</text>
</comment>
<dbReference type="GO" id="GO:0005737">
    <property type="term" value="C:cytoplasm"/>
    <property type="evidence" value="ECO:0007669"/>
    <property type="project" value="TreeGrafter"/>
</dbReference>
<sequence>MRGQPREPIVGGPAAQTGASGAGAFPGRGLLALAWSKYTQELHRRPLKTKCITAACVAAFSDLVAQAITSGGLPKNWRRTLAVACFGFLYTGPSAHFWQTLMEWLFAGRKDFQSVLLKVFVDQMTYGPFCNILFMSFATLVLEGRPVAVLQQKIARDYPGVQLYGWRLWPLAALINYRFVPLQFRVLFINVVSFIWTTFLLLKAKRAQALLVVAAKSGAD</sequence>
<comment type="subcellular location">
    <subcellularLocation>
        <location evidence="1">Membrane</location>
        <topology evidence="1">Multi-pass membrane protein</topology>
    </subcellularLocation>
</comment>
<keyword evidence="5 6" id="KW-0472">Membrane</keyword>
<feature type="transmembrane region" description="Helical" evidence="6">
    <location>
        <begin position="80"/>
        <end position="98"/>
    </location>
</feature>
<accession>A0A835Y004</accession>
<dbReference type="PANTHER" id="PTHR11266:SF46">
    <property type="entry name" value="OS08G0566900 PROTEIN"/>
    <property type="match status" value="1"/>
</dbReference>
<dbReference type="PANTHER" id="PTHR11266">
    <property type="entry name" value="PEROXISOMAL MEMBRANE PROTEIN 2, PXMP2 MPV17"/>
    <property type="match status" value="1"/>
</dbReference>
<feature type="transmembrane region" description="Helical" evidence="6">
    <location>
        <begin position="124"/>
        <end position="142"/>
    </location>
</feature>
<dbReference type="Proteomes" id="UP000612055">
    <property type="component" value="Unassembled WGS sequence"/>
</dbReference>
<keyword evidence="9" id="KW-1185">Reference proteome</keyword>
<dbReference type="OrthoDB" id="10267969at2759"/>
<dbReference type="GO" id="GO:0016020">
    <property type="term" value="C:membrane"/>
    <property type="evidence" value="ECO:0007669"/>
    <property type="project" value="UniProtKB-SubCell"/>
</dbReference>
<dbReference type="Pfam" id="PF04117">
    <property type="entry name" value="Mpv17_PMP22"/>
    <property type="match status" value="1"/>
</dbReference>
<proteinExistence type="inferred from homology"/>